<dbReference type="GO" id="GO:0016740">
    <property type="term" value="F:transferase activity"/>
    <property type="evidence" value="ECO:0007669"/>
    <property type="project" value="UniProtKB-KW"/>
</dbReference>
<dbReference type="EMBL" id="BALG01000379">
    <property type="protein sequence ID" value="GAC44206.1"/>
    <property type="molecule type" value="Genomic_DNA"/>
</dbReference>
<accession>M9LRS3</accession>
<sequence>MTKNNDYWVKRALQRESESAAKGAALTARMFTEYQRAAREIRRSINDFYARYASEQDLSYDEAVRRLSRPEVKEWKASIGDWVKRINQEQDEAVKALLKAELDALSYNSQISRLEALFGQIQMSLNDLYTVGVRQMRQEFGDLFTAGYYKKAYDIQQRVGFVHEFAKINEDMITNVLSYPWSGADFSARLWENKRML</sequence>
<protein>
    <submittedName>
        <fullName evidence="1">NAD+--asparagine ADP-ribosyltransferase</fullName>
    </submittedName>
</protein>
<feature type="non-terminal residue" evidence="1">
    <location>
        <position position="197"/>
    </location>
</feature>
<comment type="caution">
    <text evidence="1">The sequence shown here is derived from an EMBL/GenBank/DDBJ whole genome shotgun (WGS) entry which is preliminary data.</text>
</comment>
<dbReference type="AlphaFoldDB" id="M9LRS3"/>
<keyword evidence="2" id="KW-1185">Reference proteome</keyword>
<dbReference type="RefSeq" id="WP_006288000.1">
    <property type="nucleotide sequence ID" value="NZ_BALG01000379.1"/>
</dbReference>
<gene>
    <name evidence="1" type="ORF">PPOP_3609</name>
</gene>
<keyword evidence="1" id="KW-0808">Transferase</keyword>
<dbReference type="OrthoDB" id="9151105at2"/>
<organism evidence="1 2">
    <name type="scientific">Paenibacillus popilliae ATCC 14706</name>
    <dbReference type="NCBI Taxonomy" id="1212764"/>
    <lineage>
        <taxon>Bacteria</taxon>
        <taxon>Bacillati</taxon>
        <taxon>Bacillota</taxon>
        <taxon>Bacilli</taxon>
        <taxon>Bacillales</taxon>
        <taxon>Paenibacillaceae</taxon>
        <taxon>Paenibacillus</taxon>
    </lineage>
</organism>
<name>M9LRS3_PAEPP</name>
<dbReference type="Proteomes" id="UP000029453">
    <property type="component" value="Unassembled WGS sequence"/>
</dbReference>
<proteinExistence type="predicted"/>
<evidence type="ECO:0000313" key="1">
    <source>
        <dbReference type="EMBL" id="GAC44206.1"/>
    </source>
</evidence>
<evidence type="ECO:0000313" key="2">
    <source>
        <dbReference type="Proteomes" id="UP000029453"/>
    </source>
</evidence>
<reference evidence="1 2" key="1">
    <citation type="submission" date="2012-10" db="EMBL/GenBank/DDBJ databases">
        <title>Draft Genome Sequence of Paenibacillus popilliae ATCC 14706T.</title>
        <authorList>
            <person name="Iiyama K."/>
            <person name="Mori K."/>
            <person name="Mon H."/>
            <person name="Chieda Y."/>
            <person name="Lee J.M."/>
            <person name="Kusakabe T."/>
            <person name="Tashiro K."/>
            <person name="Asano S."/>
            <person name="Yasunaga-Aoki C."/>
            <person name="Shimizu S."/>
        </authorList>
    </citation>
    <scope>NUCLEOTIDE SEQUENCE [LARGE SCALE GENOMIC DNA]</scope>
    <source>
        <strain evidence="1 2">ATCC 14706</strain>
    </source>
</reference>